<dbReference type="AlphaFoldDB" id="A0A5C4J2V1"/>
<protein>
    <recommendedName>
        <fullName evidence="5">FAD-binding domain-containing protein</fullName>
    </recommendedName>
</protein>
<dbReference type="PANTHER" id="PTHR46496:SF1">
    <property type="entry name" value="ZEAXANTHIN EPOXIDASE, CHLOROPLASTIC"/>
    <property type="match status" value="1"/>
</dbReference>
<dbReference type="Pfam" id="PF01494">
    <property type="entry name" value="FAD_binding_3"/>
    <property type="match status" value="1"/>
</dbReference>
<dbReference type="EMBL" id="VCKW01000246">
    <property type="protein sequence ID" value="TMQ90978.1"/>
    <property type="molecule type" value="Genomic_DNA"/>
</dbReference>
<dbReference type="InterPro" id="IPR002938">
    <property type="entry name" value="FAD-bd"/>
</dbReference>
<evidence type="ECO:0000256" key="2">
    <source>
        <dbReference type="ARBA" id="ARBA00022630"/>
    </source>
</evidence>
<dbReference type="InterPro" id="IPR036188">
    <property type="entry name" value="FAD/NAD-bd_sf"/>
</dbReference>
<dbReference type="Gene3D" id="3.50.50.60">
    <property type="entry name" value="FAD/NAD(P)-binding domain"/>
    <property type="match status" value="1"/>
</dbReference>
<keyword evidence="4" id="KW-0560">Oxidoreductase</keyword>
<evidence type="ECO:0000256" key="1">
    <source>
        <dbReference type="ARBA" id="ARBA00001974"/>
    </source>
</evidence>
<feature type="domain" description="FAD-binding" evidence="5">
    <location>
        <begin position="4"/>
        <end position="335"/>
    </location>
</feature>
<sequence>MTRTRIVIAGAGIGGLTAAAALGGDHDIEIYERADAVRGLTGSGLTIWGNAVAALGRIGLGETVQELGAPLESQLVVTETGGPLSESPIGRLQREHADMGVGARRQALLDMLLRAAGPERVRYRRRVTGYRETPEGVTVLLDGGAEVHADILIGADGLRSVVRGQLLGDGDPEPLKHMVWRGISDSAAHYPVGTVLMVYGRQATRMVAWAVDDDSVCWSIARNGAPARNSLSANDLKDQLRTFIRGFPEANQHILESTPPERLLRSDLFARRRLDRLVAGRVALLGDAGHAMPTVFGQGACMAIEDAVVLADSLAAEGPEAGLKEYERRRMPRLRWVREQVFKVSQFQEWESPLLVTMRNTVMRTMPASRQEAMWRTMFSFDVGRPAGERADAAG</sequence>
<reference evidence="6 7" key="1">
    <citation type="submission" date="2019-05" db="EMBL/GenBank/DDBJ databases">
        <title>Draft genome sequence of Actinomadura sp. 14C53.</title>
        <authorList>
            <person name="Saricaoglu S."/>
            <person name="Isik K."/>
        </authorList>
    </citation>
    <scope>NUCLEOTIDE SEQUENCE [LARGE SCALE GENOMIC DNA]</scope>
    <source>
        <strain evidence="6 7">14C53</strain>
    </source>
</reference>
<dbReference type="OrthoDB" id="9782160at2"/>
<evidence type="ECO:0000313" key="6">
    <source>
        <dbReference type="EMBL" id="TMQ90978.1"/>
    </source>
</evidence>
<dbReference type="GO" id="GO:0016491">
    <property type="term" value="F:oxidoreductase activity"/>
    <property type="evidence" value="ECO:0007669"/>
    <property type="project" value="UniProtKB-KW"/>
</dbReference>
<evidence type="ECO:0000256" key="4">
    <source>
        <dbReference type="ARBA" id="ARBA00023002"/>
    </source>
</evidence>
<dbReference type="GO" id="GO:0071949">
    <property type="term" value="F:FAD binding"/>
    <property type="evidence" value="ECO:0007669"/>
    <property type="project" value="InterPro"/>
</dbReference>
<keyword evidence="7" id="KW-1185">Reference proteome</keyword>
<keyword evidence="2" id="KW-0285">Flavoprotein</keyword>
<evidence type="ECO:0000259" key="5">
    <source>
        <dbReference type="Pfam" id="PF01494"/>
    </source>
</evidence>
<comment type="caution">
    <text evidence="6">The sequence shown here is derived from an EMBL/GenBank/DDBJ whole genome shotgun (WGS) entry which is preliminary data.</text>
</comment>
<dbReference type="Proteomes" id="UP000309174">
    <property type="component" value="Unassembled WGS sequence"/>
</dbReference>
<dbReference type="RefSeq" id="WP_138649133.1">
    <property type="nucleotide sequence ID" value="NZ_VCKW01000246.1"/>
</dbReference>
<evidence type="ECO:0000256" key="3">
    <source>
        <dbReference type="ARBA" id="ARBA00022827"/>
    </source>
</evidence>
<dbReference type="PRINTS" id="PR00420">
    <property type="entry name" value="RNGMNOXGNASE"/>
</dbReference>
<accession>A0A5C4J2V1</accession>
<organism evidence="6 7">
    <name type="scientific">Actinomadura soli</name>
    <dbReference type="NCBI Taxonomy" id="2508997"/>
    <lineage>
        <taxon>Bacteria</taxon>
        <taxon>Bacillati</taxon>
        <taxon>Actinomycetota</taxon>
        <taxon>Actinomycetes</taxon>
        <taxon>Streptosporangiales</taxon>
        <taxon>Thermomonosporaceae</taxon>
        <taxon>Actinomadura</taxon>
    </lineage>
</organism>
<proteinExistence type="predicted"/>
<gene>
    <name evidence="6" type="ORF">ETD83_33035</name>
</gene>
<evidence type="ECO:0000313" key="7">
    <source>
        <dbReference type="Proteomes" id="UP000309174"/>
    </source>
</evidence>
<dbReference type="PANTHER" id="PTHR46496">
    <property type="match status" value="1"/>
</dbReference>
<comment type="cofactor">
    <cofactor evidence="1">
        <name>FAD</name>
        <dbReference type="ChEBI" id="CHEBI:57692"/>
    </cofactor>
</comment>
<keyword evidence="3" id="KW-0274">FAD</keyword>
<name>A0A5C4J2V1_9ACTN</name>
<dbReference type="SUPFAM" id="SSF51905">
    <property type="entry name" value="FAD/NAD(P)-binding domain"/>
    <property type="match status" value="1"/>
</dbReference>